<name>A0AA95SHI7_9BACI</name>
<evidence type="ECO:0000256" key="1">
    <source>
        <dbReference type="SAM" id="MobiDB-lite"/>
    </source>
</evidence>
<keyword evidence="3" id="KW-1185">Reference proteome</keyword>
<dbReference type="RefSeq" id="WP_066082840.1">
    <property type="nucleotide sequence ID" value="NZ_CP126114.1"/>
</dbReference>
<reference evidence="2" key="1">
    <citation type="submission" date="2023-05" db="EMBL/GenBank/DDBJ databases">
        <title>Comparative genomics of Bacillaceae isolates and their secondary metabolite potential.</title>
        <authorList>
            <person name="Song L."/>
            <person name="Nielsen L.J."/>
            <person name="Mohite O."/>
            <person name="Xu X."/>
            <person name="Weber T."/>
            <person name="Kovacs A.T."/>
        </authorList>
    </citation>
    <scope>NUCLEOTIDE SEQUENCE</scope>
    <source>
        <strain evidence="2">XLM17</strain>
    </source>
</reference>
<evidence type="ECO:0000313" key="3">
    <source>
        <dbReference type="Proteomes" id="UP001178288"/>
    </source>
</evidence>
<dbReference type="Proteomes" id="UP001178288">
    <property type="component" value="Chromosome"/>
</dbReference>
<evidence type="ECO:0000313" key="2">
    <source>
        <dbReference type="EMBL" id="WHY87026.1"/>
    </source>
</evidence>
<proteinExistence type="predicted"/>
<protein>
    <submittedName>
        <fullName evidence="2">Uncharacterized protein</fullName>
    </submittedName>
</protein>
<accession>A0AA95SHI7</accession>
<dbReference type="EMBL" id="CP126114">
    <property type="protein sequence ID" value="WHY87026.1"/>
    <property type="molecule type" value="Genomic_DNA"/>
</dbReference>
<gene>
    <name evidence="2" type="ORF">QNH39_03945</name>
</gene>
<organism evidence="2 3">
    <name type="scientific">Neobacillus novalis</name>
    <dbReference type="NCBI Taxonomy" id="220687"/>
    <lineage>
        <taxon>Bacteria</taxon>
        <taxon>Bacillati</taxon>
        <taxon>Bacillota</taxon>
        <taxon>Bacilli</taxon>
        <taxon>Bacillales</taxon>
        <taxon>Bacillaceae</taxon>
        <taxon>Neobacillus</taxon>
    </lineage>
</organism>
<dbReference type="KEGG" id="nnv:QNH39_03945"/>
<feature type="compositionally biased region" description="Polar residues" evidence="1">
    <location>
        <begin position="104"/>
        <end position="113"/>
    </location>
</feature>
<feature type="region of interest" description="Disordered" evidence="1">
    <location>
        <begin position="97"/>
        <end position="127"/>
    </location>
</feature>
<dbReference type="AlphaFoldDB" id="A0AA95SHI7"/>
<sequence>MFKFFSFKKKQVEKENKIDSLLLNKLDRIIELLEQKQKEEVGKNIQFDHVQIDYLENIIFRLDNLEIDELSGKLIIGNNIGSAEDLSHPYILKMDKEKAKQETMSETNAPSQKKITKTAKGYRFSNH</sequence>